<dbReference type="RefSeq" id="WP_192039633.1">
    <property type="nucleotide sequence ID" value="NZ_JACYWE010000007.1"/>
</dbReference>
<proteinExistence type="predicted"/>
<feature type="transmembrane region" description="Helical" evidence="1">
    <location>
        <begin position="152"/>
        <end position="177"/>
    </location>
</feature>
<feature type="transmembrane region" description="Helical" evidence="1">
    <location>
        <begin position="71"/>
        <end position="89"/>
    </location>
</feature>
<dbReference type="Proteomes" id="UP000642993">
    <property type="component" value="Unassembled WGS sequence"/>
</dbReference>
<feature type="transmembrane region" description="Helical" evidence="1">
    <location>
        <begin position="210"/>
        <end position="236"/>
    </location>
</feature>
<dbReference type="PANTHER" id="PTHR30590">
    <property type="entry name" value="INNER MEMBRANE PROTEIN"/>
    <property type="match status" value="1"/>
</dbReference>
<reference evidence="3" key="1">
    <citation type="submission" date="2020-09" db="EMBL/GenBank/DDBJ databases">
        <title>Hoyosella lacisalsi sp. nov., a halotolerant actinobacterium isolated from soil of Lake Gudzhirganskoe.</title>
        <authorList>
            <person name="Yang Q."/>
            <person name="Guo P.Y."/>
            <person name="Liu S.W."/>
            <person name="Li F.N."/>
            <person name="Sun C.H."/>
        </authorList>
    </citation>
    <scope>NUCLEOTIDE SEQUENCE</scope>
    <source>
        <strain evidence="3">G463</strain>
    </source>
</reference>
<evidence type="ECO:0000313" key="3">
    <source>
        <dbReference type="EMBL" id="MBD8507162.1"/>
    </source>
</evidence>
<keyword evidence="1" id="KW-0812">Transmembrane</keyword>
<keyword evidence="4" id="KW-1185">Reference proteome</keyword>
<organism evidence="3 4">
    <name type="scientific">Lolliginicoccus lacisalsi</name>
    <dbReference type="NCBI Taxonomy" id="2742202"/>
    <lineage>
        <taxon>Bacteria</taxon>
        <taxon>Bacillati</taxon>
        <taxon>Actinomycetota</taxon>
        <taxon>Actinomycetes</taxon>
        <taxon>Mycobacteriales</taxon>
        <taxon>Hoyosellaceae</taxon>
        <taxon>Lolliginicoccus</taxon>
    </lineage>
</organism>
<dbReference type="InterPro" id="IPR007349">
    <property type="entry name" value="DUF418"/>
</dbReference>
<keyword evidence="1" id="KW-1133">Transmembrane helix</keyword>
<evidence type="ECO:0000259" key="2">
    <source>
        <dbReference type="Pfam" id="PF04235"/>
    </source>
</evidence>
<feature type="transmembrane region" description="Helical" evidence="1">
    <location>
        <begin position="21"/>
        <end position="40"/>
    </location>
</feature>
<feature type="transmembrane region" description="Helical" evidence="1">
    <location>
        <begin position="367"/>
        <end position="384"/>
    </location>
</feature>
<feature type="domain" description="DUF418" evidence="2">
    <location>
        <begin position="237"/>
        <end position="403"/>
    </location>
</feature>
<feature type="transmembrane region" description="Helical" evidence="1">
    <location>
        <begin position="336"/>
        <end position="355"/>
    </location>
</feature>
<name>A0A927JEW6_9ACTN</name>
<evidence type="ECO:0000256" key="1">
    <source>
        <dbReference type="SAM" id="Phobius"/>
    </source>
</evidence>
<evidence type="ECO:0000313" key="4">
    <source>
        <dbReference type="Proteomes" id="UP000642993"/>
    </source>
</evidence>
<gene>
    <name evidence="3" type="ORF">HT102_11740</name>
</gene>
<dbReference type="Pfam" id="PF04235">
    <property type="entry name" value="DUF418"/>
    <property type="match status" value="1"/>
</dbReference>
<dbReference type="InterPro" id="IPR052529">
    <property type="entry name" value="Bact_Transport_Assoc"/>
</dbReference>
<feature type="transmembrane region" description="Helical" evidence="1">
    <location>
        <begin position="257"/>
        <end position="279"/>
    </location>
</feature>
<dbReference type="EMBL" id="JACYWE010000007">
    <property type="protein sequence ID" value="MBD8507162.1"/>
    <property type="molecule type" value="Genomic_DNA"/>
</dbReference>
<accession>A0A927JEW6</accession>
<sequence>MAKDLARGPARTGERALAPDLARGFMLLLIAIANTPWYLWGREGERLASHPPDGSILDKATQAVIVTTVDLRIYPLFAFLFGYGIVMLYQRQLAAGTPERAARALIQRRNVWLLVFGFAHALLLWFGDILGAYGLVGLALVWLFLRRTDRTLLLWSAIGGGILILLAFLALITALSVPPADQPSESFSPYFIIEAANGESNYFIAAVTRVAFWGALILFQGIISLAVPIAILLGIWAARHRILEQPGQHLRLLRTTAIAGITLGWVGGAVAASAKLGAWEPTEAMRGALELVQLSTGLAGGVGYVALFGLLGHWLQPRAPLGIIGTAISAVGKRSLSCYLAQSILCAPILAAWGLGLGEQLHSASMAAYAIAVWVVIAAWAYWLERGDKQGPFEIVLRSRVYGRAG</sequence>
<dbReference type="PANTHER" id="PTHR30590:SF2">
    <property type="entry name" value="INNER MEMBRANE PROTEIN"/>
    <property type="match status" value="1"/>
</dbReference>
<feature type="transmembrane region" description="Helical" evidence="1">
    <location>
        <begin position="291"/>
        <end position="315"/>
    </location>
</feature>
<comment type="caution">
    <text evidence="3">The sequence shown here is derived from an EMBL/GenBank/DDBJ whole genome shotgun (WGS) entry which is preliminary data.</text>
</comment>
<keyword evidence="1" id="KW-0472">Membrane</keyword>
<feature type="transmembrane region" description="Helical" evidence="1">
    <location>
        <begin position="125"/>
        <end position="145"/>
    </location>
</feature>
<protein>
    <submittedName>
        <fullName evidence="3">DUF418 domain-containing protein</fullName>
    </submittedName>
</protein>
<dbReference type="AlphaFoldDB" id="A0A927JEW6"/>